<keyword evidence="9" id="KW-1185">Reference proteome</keyword>
<evidence type="ECO:0000313" key="8">
    <source>
        <dbReference type="EMBL" id="KAK1359142.1"/>
    </source>
</evidence>
<dbReference type="Pfam" id="PF00188">
    <property type="entry name" value="CAP"/>
    <property type="match status" value="1"/>
</dbReference>
<evidence type="ECO:0000256" key="5">
    <source>
        <dbReference type="ARBA" id="ARBA00023265"/>
    </source>
</evidence>
<accession>A0AAD8H3W2</accession>
<dbReference type="Gene3D" id="3.40.33.10">
    <property type="entry name" value="CAP"/>
    <property type="match status" value="1"/>
</dbReference>
<comment type="caution">
    <text evidence="8">The sequence shown here is derived from an EMBL/GenBank/DDBJ whole genome shotgun (WGS) entry which is preliminary data.</text>
</comment>
<dbReference type="FunFam" id="3.40.33.10:FF:000006">
    <property type="entry name" value="Putative pathogenesis-related protein 1"/>
    <property type="match status" value="1"/>
</dbReference>
<dbReference type="InterPro" id="IPR035940">
    <property type="entry name" value="CAP_sf"/>
</dbReference>
<dbReference type="InterPro" id="IPR018244">
    <property type="entry name" value="Allrgn_V5/Tpx1_CS"/>
</dbReference>
<dbReference type="PRINTS" id="PR00837">
    <property type="entry name" value="V5TPXLIKE"/>
</dbReference>
<keyword evidence="3" id="KW-0611">Plant defense</keyword>
<keyword evidence="5" id="KW-0568">Pathogenesis-related protein</keyword>
<dbReference type="GO" id="GO:0005576">
    <property type="term" value="C:extracellular region"/>
    <property type="evidence" value="ECO:0007669"/>
    <property type="project" value="InterPro"/>
</dbReference>
<protein>
    <submittedName>
        <fullName evidence="8">Basic form of pathogenesis-related protein 1</fullName>
    </submittedName>
</protein>
<evidence type="ECO:0000256" key="6">
    <source>
        <dbReference type="SAM" id="SignalP"/>
    </source>
</evidence>
<reference evidence="8" key="1">
    <citation type="submission" date="2023-02" db="EMBL/GenBank/DDBJ databases">
        <title>Genome of toxic invasive species Heracleum sosnowskyi carries increased number of genes despite the absence of recent whole-genome duplications.</title>
        <authorList>
            <person name="Schelkunov M."/>
            <person name="Shtratnikova V."/>
            <person name="Makarenko M."/>
            <person name="Klepikova A."/>
            <person name="Omelchenko D."/>
            <person name="Novikova G."/>
            <person name="Obukhova E."/>
            <person name="Bogdanov V."/>
            <person name="Penin A."/>
            <person name="Logacheva M."/>
        </authorList>
    </citation>
    <scope>NUCLEOTIDE SEQUENCE</scope>
    <source>
        <strain evidence="8">Hsosn_3</strain>
        <tissue evidence="8">Leaf</tissue>
    </source>
</reference>
<dbReference type="PROSITE" id="PS01010">
    <property type="entry name" value="CRISP_2"/>
    <property type="match status" value="1"/>
</dbReference>
<dbReference type="InterPro" id="IPR001283">
    <property type="entry name" value="CRISP-related"/>
</dbReference>
<dbReference type="AlphaFoldDB" id="A0AAD8H3W2"/>
<dbReference type="SUPFAM" id="SSF55797">
    <property type="entry name" value="PR-1-like"/>
    <property type="match status" value="1"/>
</dbReference>
<evidence type="ECO:0000256" key="4">
    <source>
        <dbReference type="ARBA" id="ARBA00023157"/>
    </source>
</evidence>
<evidence type="ECO:0000256" key="3">
    <source>
        <dbReference type="ARBA" id="ARBA00022821"/>
    </source>
</evidence>
<evidence type="ECO:0000256" key="2">
    <source>
        <dbReference type="ARBA" id="ARBA00022729"/>
    </source>
</evidence>
<feature type="signal peptide" evidence="6">
    <location>
        <begin position="1"/>
        <end position="20"/>
    </location>
</feature>
<organism evidence="8 9">
    <name type="scientific">Heracleum sosnowskyi</name>
    <dbReference type="NCBI Taxonomy" id="360622"/>
    <lineage>
        <taxon>Eukaryota</taxon>
        <taxon>Viridiplantae</taxon>
        <taxon>Streptophyta</taxon>
        <taxon>Embryophyta</taxon>
        <taxon>Tracheophyta</taxon>
        <taxon>Spermatophyta</taxon>
        <taxon>Magnoliopsida</taxon>
        <taxon>eudicotyledons</taxon>
        <taxon>Gunneridae</taxon>
        <taxon>Pentapetalae</taxon>
        <taxon>asterids</taxon>
        <taxon>campanulids</taxon>
        <taxon>Apiales</taxon>
        <taxon>Apiaceae</taxon>
        <taxon>Apioideae</taxon>
        <taxon>apioid superclade</taxon>
        <taxon>Tordylieae</taxon>
        <taxon>Tordyliinae</taxon>
        <taxon>Heracleum</taxon>
    </lineage>
</organism>
<comment type="similarity">
    <text evidence="1">Belongs to the CRISP family.</text>
</comment>
<dbReference type="SMART" id="SM00198">
    <property type="entry name" value="SCP"/>
    <property type="match status" value="1"/>
</dbReference>
<feature type="domain" description="SCP" evidence="7">
    <location>
        <begin position="22"/>
        <end position="154"/>
    </location>
</feature>
<dbReference type="GO" id="GO:0098542">
    <property type="term" value="P:defense response to other organism"/>
    <property type="evidence" value="ECO:0007669"/>
    <property type="project" value="UniProtKB-ARBA"/>
</dbReference>
<feature type="chain" id="PRO_5042096890" evidence="6">
    <location>
        <begin position="21"/>
        <end position="158"/>
    </location>
</feature>
<sequence length="158" mass="17475">MYFYLLTFLTLATLFHHSQGQNSNQDFLDAHNEARSLVGVGPMTWDANVAEYALNYTKTRTGNCSLIHSSGPYGENLAKGTGSFSGTAAVNMWVAEKSDYTYATNTCAANKVCGHYTQVVWKNSIRLGCARVLCANGLWWFITCSYDPPGNYIGQKPY</sequence>
<reference evidence="8" key="2">
    <citation type="submission" date="2023-05" db="EMBL/GenBank/DDBJ databases">
        <authorList>
            <person name="Schelkunov M.I."/>
        </authorList>
    </citation>
    <scope>NUCLEOTIDE SEQUENCE</scope>
    <source>
        <strain evidence="8">Hsosn_3</strain>
        <tissue evidence="8">Leaf</tissue>
    </source>
</reference>
<dbReference type="InterPro" id="IPR014044">
    <property type="entry name" value="CAP_dom"/>
</dbReference>
<dbReference type="Proteomes" id="UP001237642">
    <property type="component" value="Unassembled WGS sequence"/>
</dbReference>
<dbReference type="CDD" id="cd05381">
    <property type="entry name" value="CAP_PR-1"/>
    <property type="match status" value="1"/>
</dbReference>
<keyword evidence="2 6" id="KW-0732">Signal</keyword>
<evidence type="ECO:0000256" key="1">
    <source>
        <dbReference type="ARBA" id="ARBA00009923"/>
    </source>
</evidence>
<evidence type="ECO:0000313" key="9">
    <source>
        <dbReference type="Proteomes" id="UP001237642"/>
    </source>
</evidence>
<proteinExistence type="inferred from homology"/>
<dbReference type="PANTHER" id="PTHR10334">
    <property type="entry name" value="CYSTEINE-RICH SECRETORY PROTEIN-RELATED"/>
    <property type="match status" value="1"/>
</dbReference>
<gene>
    <name evidence="8" type="ORF">POM88_043616</name>
</gene>
<keyword evidence="4" id="KW-1015">Disulfide bond</keyword>
<name>A0AAD8H3W2_9APIA</name>
<evidence type="ECO:0000259" key="7">
    <source>
        <dbReference type="SMART" id="SM00198"/>
    </source>
</evidence>
<dbReference type="PROSITE" id="PS01009">
    <property type="entry name" value="CRISP_1"/>
    <property type="match status" value="1"/>
</dbReference>
<dbReference type="EMBL" id="JAUIZM010000010">
    <property type="protein sequence ID" value="KAK1359142.1"/>
    <property type="molecule type" value="Genomic_DNA"/>
</dbReference>